<feature type="domain" description="Rhodanese" evidence="4">
    <location>
        <begin position="712"/>
        <end position="843"/>
    </location>
</feature>
<feature type="chain" id="PRO_5004192475" evidence="3">
    <location>
        <begin position="22"/>
        <end position="1022"/>
    </location>
</feature>
<reference evidence="5" key="2">
    <citation type="submission" date="2006-05" db="EMBL/GenBank/DDBJ databases">
        <title>Sequencing of the draft genome and assembly of Desulfuromonas acetoxidans DSM 684.</title>
        <authorList>
            <consortium name="US DOE Joint Genome Institute (JGI-PGF)"/>
            <person name="Copeland A."/>
            <person name="Lucas S."/>
            <person name="Lapidus A."/>
            <person name="Barry K."/>
            <person name="Detter J.C."/>
            <person name="Glavina del Rio T."/>
            <person name="Hammon N."/>
            <person name="Israni S."/>
            <person name="Dalin E."/>
            <person name="Tice H."/>
            <person name="Bruce D."/>
            <person name="Pitluck S."/>
            <person name="Richardson P."/>
        </authorList>
    </citation>
    <scope>NUCLEOTIDE SEQUENCE [LARGE SCALE GENOMIC DNA]</scope>
    <source>
        <strain evidence="5">DSM 684</strain>
    </source>
</reference>
<dbReference type="RefSeq" id="WP_005997313.1">
    <property type="nucleotide sequence ID" value="NZ_AAEW02000001.1"/>
</dbReference>
<sequence>MTQRLKSMLLLLMLVAMTAFMLSGCGESVTHKTTTTTDGGNTGGDDGGDTASTPYPNADLLFSADDLATLLTGEATAAATTGTLIVIDTRSADAYAAGHIPGAIHMAHSELADGSLNLKSVAELEALLSAKGLVTDAKIVLYDDTITSWGSAGRVFWALEYLGCTDVHLLNGGWDKWSADGRTTELAENTLEETTFTASVNTSVVIDKETIASRLGDNDFVLIDTRTDEEYNGWQLYGEAREGHITGAVHLPYEWSYADDLTLVPYTTMKAYFDARGITADKQVAAYCTAGIRSGFAYFLGRLMGFENVANYDASMWDWAAADSTTYPMEALPNYADLVYPGWVKGVIDYHAAGSTSAAPANYSYDRDHKYLIFETQWGSFSDMANGWADASYLDGHIPGAIHSNSDVYENGYPRWFMLPDDELKAAVGNMGITEDTTVIVYSNSPIFAARLWWILLYAGVDDVRLLNGGYDAWAAAGYDGETTINEPVATTYNGSTLPEVVATTDYVAGVYDNAHTLVADVRMYEEYAGEVSGYSYVVNKGRIPGATYAFHADNPDREYLDDDGTFRNYSEVATMWNGIGIENATDTTFSKEVIFYCGSGYRSSISYLYAHLMGISNVRNYSDGWEGWSTNYVEDASYVAEEDVPGSTDGWRQERSVRPVSFGVHPEWDFDAYPNVNHVVDARWVKEVLLENNNFDNPYVIAEVGWGPAGDAYNNGHVPGAIHVNTDEIEYDCFNARNDWPVDAGDPACWDRSTTEEQDAAKGLGPDDSLPRNWWNIYPDQYLLPGIAYMGIDKETTVVVYGSDQTAAARLVWTLLYAGVEDVRLMEGGYAAWEAAGYEGSTETAERTPVDEFDPEVPGRSVAINSDYKSEIPYVRDVVSGVEADGVIVDIRTWDEYIGDSENGAPYSYIPTIGRIPGALWGKAGDGPWTMEAYVNSDNTLVAPAQIETYWTSQGITSDKALSYYCGTGWRSSLAWFYGYMMGYERNYNFDSGWFEWSMGEGSDYAGADPVLNPIVIEGPE</sequence>
<dbReference type="EMBL" id="AAEW02000001">
    <property type="protein sequence ID" value="EAT17136.1"/>
    <property type="molecule type" value="Genomic_DNA"/>
</dbReference>
<feature type="domain" description="Rhodanese" evidence="4">
    <location>
        <begin position="883"/>
        <end position="1007"/>
    </location>
</feature>
<keyword evidence="3" id="KW-0732">Signal</keyword>
<dbReference type="Gene3D" id="3.40.250.10">
    <property type="entry name" value="Rhodanese-like domain"/>
    <property type="match status" value="6"/>
</dbReference>
<dbReference type="CDD" id="cd01449">
    <property type="entry name" value="TST_Repeat_2"/>
    <property type="match status" value="1"/>
</dbReference>
<feature type="signal peptide" evidence="3">
    <location>
        <begin position="1"/>
        <end position="21"/>
    </location>
</feature>
<name>Q1K4G7_DESA6</name>
<feature type="region of interest" description="Disordered" evidence="2">
    <location>
        <begin position="31"/>
        <end position="50"/>
    </location>
</feature>
<feature type="domain" description="Rhodanese" evidence="4">
    <location>
        <begin position="513"/>
        <end position="638"/>
    </location>
</feature>
<keyword evidence="6" id="KW-1185">Reference proteome</keyword>
<evidence type="ECO:0000313" key="6">
    <source>
        <dbReference type="Proteomes" id="UP000005695"/>
    </source>
</evidence>
<dbReference type="AlphaFoldDB" id="Q1K4G7"/>
<feature type="domain" description="Rhodanese" evidence="4">
    <location>
        <begin position="216"/>
        <end position="328"/>
    </location>
</feature>
<evidence type="ECO:0000256" key="1">
    <source>
        <dbReference type="ARBA" id="ARBA00022737"/>
    </source>
</evidence>
<dbReference type="InterPro" id="IPR036873">
    <property type="entry name" value="Rhodanese-like_dom_sf"/>
</dbReference>
<proteinExistence type="predicted"/>
<organism evidence="5 6">
    <name type="scientific">Desulfuromonas acetoxidans (strain DSM 684 / 11070)</name>
    <dbReference type="NCBI Taxonomy" id="281689"/>
    <lineage>
        <taxon>Bacteria</taxon>
        <taxon>Pseudomonadati</taxon>
        <taxon>Thermodesulfobacteriota</taxon>
        <taxon>Desulfuromonadia</taxon>
        <taxon>Desulfuromonadales</taxon>
        <taxon>Desulfuromonadaceae</taxon>
        <taxon>Desulfuromonas</taxon>
    </lineage>
</organism>
<evidence type="ECO:0000313" key="5">
    <source>
        <dbReference type="EMBL" id="EAT17136.1"/>
    </source>
</evidence>
<gene>
    <name evidence="5" type="ORF">Dace_3002</name>
</gene>
<dbReference type="Proteomes" id="UP000005695">
    <property type="component" value="Unassembled WGS sequence"/>
</dbReference>
<dbReference type="InterPro" id="IPR001763">
    <property type="entry name" value="Rhodanese-like_dom"/>
</dbReference>
<evidence type="ECO:0000256" key="3">
    <source>
        <dbReference type="SAM" id="SignalP"/>
    </source>
</evidence>
<keyword evidence="1" id="KW-0677">Repeat</keyword>
<dbReference type="PROSITE" id="PS00380">
    <property type="entry name" value="RHODANESE_1"/>
    <property type="match status" value="1"/>
</dbReference>
<dbReference type="PROSITE" id="PS50206">
    <property type="entry name" value="RHODANESE_3"/>
    <property type="match status" value="6"/>
</dbReference>
<comment type="caution">
    <text evidence="5">The sequence shown here is derived from an EMBL/GenBank/DDBJ whole genome shotgun (WGS) entry which is preliminary data.</text>
</comment>
<dbReference type="PROSITE" id="PS51257">
    <property type="entry name" value="PROKAR_LIPOPROTEIN"/>
    <property type="match status" value="1"/>
</dbReference>
<accession>Q1K4G7</accession>
<dbReference type="PANTHER" id="PTHR43855:SF1">
    <property type="entry name" value="THIOSULFATE SULFURTRANSFERASE"/>
    <property type="match status" value="1"/>
</dbReference>
<feature type="domain" description="Rhodanese" evidence="4">
    <location>
        <begin position="80"/>
        <end position="186"/>
    </location>
</feature>
<reference evidence="5" key="1">
    <citation type="submission" date="2006-05" db="EMBL/GenBank/DDBJ databases">
        <title>Annotation of the draft genome assembly of Desulfuromonas acetoxidans DSM 684.</title>
        <authorList>
            <consortium name="US DOE Joint Genome Institute (JGI-ORNL)"/>
            <person name="Larimer F."/>
            <person name="Land M."/>
            <person name="Hauser L."/>
        </authorList>
    </citation>
    <scope>NUCLEOTIDE SEQUENCE [LARGE SCALE GENOMIC DNA]</scope>
    <source>
        <strain evidence="5">DSM 684</strain>
    </source>
</reference>
<dbReference type="CDD" id="cd01448">
    <property type="entry name" value="TST_Repeat_1"/>
    <property type="match status" value="1"/>
</dbReference>
<dbReference type="OrthoDB" id="9781034at2"/>
<feature type="domain" description="Rhodanese" evidence="4">
    <location>
        <begin position="387"/>
        <end position="483"/>
    </location>
</feature>
<evidence type="ECO:0000259" key="4">
    <source>
        <dbReference type="PROSITE" id="PS50206"/>
    </source>
</evidence>
<dbReference type="Pfam" id="PF00581">
    <property type="entry name" value="Rhodanese"/>
    <property type="match status" value="6"/>
</dbReference>
<protein>
    <submittedName>
        <fullName evidence="5">Rhodanese-like</fullName>
    </submittedName>
</protein>
<dbReference type="GO" id="GO:0004792">
    <property type="term" value="F:thiosulfate-cyanide sulfurtransferase activity"/>
    <property type="evidence" value="ECO:0007669"/>
    <property type="project" value="InterPro"/>
</dbReference>
<dbReference type="InterPro" id="IPR051126">
    <property type="entry name" value="Thiosulfate_sulfurtransferase"/>
</dbReference>
<dbReference type="SMART" id="SM00450">
    <property type="entry name" value="RHOD"/>
    <property type="match status" value="6"/>
</dbReference>
<evidence type="ECO:0000256" key="2">
    <source>
        <dbReference type="SAM" id="MobiDB-lite"/>
    </source>
</evidence>
<dbReference type="InterPro" id="IPR001307">
    <property type="entry name" value="Thiosulphate_STrfase_CS"/>
</dbReference>
<dbReference type="PANTHER" id="PTHR43855">
    <property type="entry name" value="THIOSULFATE SULFURTRANSFERASE"/>
    <property type="match status" value="1"/>
</dbReference>
<dbReference type="SUPFAM" id="SSF52821">
    <property type="entry name" value="Rhodanese/Cell cycle control phosphatase"/>
    <property type="match status" value="6"/>
</dbReference>